<organism evidence="1 2">
    <name type="scientific">Cyclotella atomus</name>
    <dbReference type="NCBI Taxonomy" id="382360"/>
    <lineage>
        <taxon>Eukaryota</taxon>
        <taxon>Sar</taxon>
        <taxon>Stramenopiles</taxon>
        <taxon>Ochrophyta</taxon>
        <taxon>Bacillariophyta</taxon>
        <taxon>Coscinodiscophyceae</taxon>
        <taxon>Thalassiosirophycidae</taxon>
        <taxon>Stephanodiscales</taxon>
        <taxon>Stephanodiscaceae</taxon>
        <taxon>Cyclotella</taxon>
    </lineage>
</organism>
<accession>A0ABD3P639</accession>
<protein>
    <submittedName>
        <fullName evidence="1">Uncharacterized protein</fullName>
    </submittedName>
</protein>
<gene>
    <name evidence="1" type="ORF">ACHAWO_006839</name>
</gene>
<reference evidence="1 2" key="1">
    <citation type="submission" date="2024-10" db="EMBL/GenBank/DDBJ databases">
        <title>Updated reference genomes for cyclostephanoid diatoms.</title>
        <authorList>
            <person name="Roberts W.R."/>
            <person name="Alverson A.J."/>
        </authorList>
    </citation>
    <scope>NUCLEOTIDE SEQUENCE [LARGE SCALE GENOMIC DNA]</scope>
    <source>
        <strain evidence="1 2">AJA010-31</strain>
    </source>
</reference>
<keyword evidence="2" id="KW-1185">Reference proteome</keyword>
<sequence>MTHTSKSLVASRRVVFRLEYIATLVDIAGGQTLSAGDKLGLPEGEFVRLLLGDEEGDALGPAVGLCEGDGVGLGLGEELGNRLGTKEGLVVGDADGLDVGSVIGLVLGDKLGLADGE</sequence>
<comment type="caution">
    <text evidence="1">The sequence shown here is derived from an EMBL/GenBank/DDBJ whole genome shotgun (WGS) entry which is preliminary data.</text>
</comment>
<evidence type="ECO:0000313" key="2">
    <source>
        <dbReference type="Proteomes" id="UP001530400"/>
    </source>
</evidence>
<dbReference type="Proteomes" id="UP001530400">
    <property type="component" value="Unassembled WGS sequence"/>
</dbReference>
<evidence type="ECO:0000313" key="1">
    <source>
        <dbReference type="EMBL" id="KAL3783274.1"/>
    </source>
</evidence>
<dbReference type="AlphaFoldDB" id="A0ABD3P639"/>
<dbReference type="EMBL" id="JALLPJ020000774">
    <property type="protein sequence ID" value="KAL3783274.1"/>
    <property type="molecule type" value="Genomic_DNA"/>
</dbReference>
<proteinExistence type="predicted"/>
<name>A0ABD3P639_9STRA</name>